<evidence type="ECO:0000313" key="8">
    <source>
        <dbReference type="EMBL" id="PSK95351.1"/>
    </source>
</evidence>
<dbReference type="PIRSF" id="PIRSF000188">
    <property type="entry name" value="Phe_leu_dh"/>
    <property type="match status" value="1"/>
</dbReference>
<dbReference type="OrthoDB" id="9803297at2"/>
<dbReference type="PRINTS" id="PR00082">
    <property type="entry name" value="GLFDHDRGNASE"/>
</dbReference>
<dbReference type="PANTHER" id="PTHR42722:SF1">
    <property type="entry name" value="VALINE DEHYDROGENASE"/>
    <property type="match status" value="1"/>
</dbReference>
<dbReference type="Proteomes" id="UP000240542">
    <property type="component" value="Unassembled WGS sequence"/>
</dbReference>
<evidence type="ECO:0000256" key="2">
    <source>
        <dbReference type="ARBA" id="ARBA00023002"/>
    </source>
</evidence>
<keyword evidence="3 5" id="KW-0520">NAD</keyword>
<comment type="similarity">
    <text evidence="1 6">Belongs to the Glu/Leu/Phe/Val dehydrogenases family.</text>
</comment>
<keyword evidence="2 6" id="KW-0560">Oxidoreductase</keyword>
<evidence type="ECO:0000256" key="3">
    <source>
        <dbReference type="ARBA" id="ARBA00023027"/>
    </source>
</evidence>
<gene>
    <name evidence="8" type="ORF">CLV63_11511</name>
</gene>
<organism evidence="8 9">
    <name type="scientific">Murinocardiopsis flavida</name>
    <dbReference type="NCBI Taxonomy" id="645275"/>
    <lineage>
        <taxon>Bacteria</taxon>
        <taxon>Bacillati</taxon>
        <taxon>Actinomycetota</taxon>
        <taxon>Actinomycetes</taxon>
        <taxon>Streptosporangiales</taxon>
        <taxon>Nocardiopsidaceae</taxon>
        <taxon>Murinocardiopsis</taxon>
    </lineage>
</organism>
<dbReference type="SMART" id="SM00839">
    <property type="entry name" value="ELFV_dehydrog"/>
    <property type="match status" value="1"/>
</dbReference>
<dbReference type="GO" id="GO:0000166">
    <property type="term" value="F:nucleotide binding"/>
    <property type="evidence" value="ECO:0007669"/>
    <property type="project" value="UniProtKB-KW"/>
</dbReference>
<name>A0A2P8DDN7_9ACTN</name>
<dbReference type="Gene3D" id="3.40.50.720">
    <property type="entry name" value="NAD(P)-binding Rossmann-like Domain"/>
    <property type="match status" value="1"/>
</dbReference>
<protein>
    <submittedName>
        <fullName evidence="8">Leucine dehydrogenase</fullName>
    </submittedName>
</protein>
<evidence type="ECO:0000256" key="1">
    <source>
        <dbReference type="ARBA" id="ARBA00006382"/>
    </source>
</evidence>
<dbReference type="InterPro" id="IPR006095">
    <property type="entry name" value="Glu/Leu/Phe/Val/Trp_DH"/>
</dbReference>
<evidence type="ECO:0000256" key="5">
    <source>
        <dbReference type="PIRSR" id="PIRSR000188-2"/>
    </source>
</evidence>
<dbReference type="Pfam" id="PF02812">
    <property type="entry name" value="ELFV_dehydrog_N"/>
    <property type="match status" value="1"/>
</dbReference>
<dbReference type="Gene3D" id="3.40.50.10860">
    <property type="entry name" value="Leucine Dehydrogenase, chain A, domain 1"/>
    <property type="match status" value="1"/>
</dbReference>
<dbReference type="SUPFAM" id="SSF53223">
    <property type="entry name" value="Aminoacid dehydrogenase-like, N-terminal domain"/>
    <property type="match status" value="1"/>
</dbReference>
<dbReference type="RefSeq" id="WP_106584701.1">
    <property type="nucleotide sequence ID" value="NZ_PYGA01000015.1"/>
</dbReference>
<feature type="active site" description="Proton donor/acceptor" evidence="4">
    <location>
        <position position="82"/>
    </location>
</feature>
<dbReference type="InterPro" id="IPR046346">
    <property type="entry name" value="Aminoacid_DH-like_N_sf"/>
</dbReference>
<reference evidence="8 9" key="1">
    <citation type="submission" date="2018-03" db="EMBL/GenBank/DDBJ databases">
        <title>Genomic Encyclopedia of Archaeal and Bacterial Type Strains, Phase II (KMG-II): from individual species to whole genera.</title>
        <authorList>
            <person name="Goeker M."/>
        </authorList>
    </citation>
    <scope>NUCLEOTIDE SEQUENCE [LARGE SCALE GENOMIC DNA]</scope>
    <source>
        <strain evidence="8 9">DSM 45312</strain>
    </source>
</reference>
<dbReference type="GO" id="GO:0016639">
    <property type="term" value="F:oxidoreductase activity, acting on the CH-NH2 group of donors, NAD or NADP as acceptor"/>
    <property type="evidence" value="ECO:0007669"/>
    <property type="project" value="InterPro"/>
</dbReference>
<evidence type="ECO:0000259" key="7">
    <source>
        <dbReference type="SMART" id="SM00839"/>
    </source>
</evidence>
<evidence type="ECO:0000256" key="6">
    <source>
        <dbReference type="RuleBase" id="RU004417"/>
    </source>
</evidence>
<dbReference type="InterPro" id="IPR006096">
    <property type="entry name" value="Glu/Leu/Phe/Val/Trp_DH_C"/>
</dbReference>
<feature type="binding site" evidence="5">
    <location>
        <begin position="186"/>
        <end position="191"/>
    </location>
    <ligand>
        <name>NAD(+)</name>
        <dbReference type="ChEBI" id="CHEBI:57540"/>
    </ligand>
</feature>
<dbReference type="InterPro" id="IPR006097">
    <property type="entry name" value="Glu/Leu/Phe/Val/Trp_DH_dimer"/>
</dbReference>
<dbReference type="AlphaFoldDB" id="A0A2P8DDN7"/>
<feature type="domain" description="Glutamate/phenylalanine/leucine/valine/L-tryptophan dehydrogenase C-terminal" evidence="7">
    <location>
        <begin position="150"/>
        <end position="348"/>
    </location>
</feature>
<dbReference type="PANTHER" id="PTHR42722">
    <property type="entry name" value="LEUCINE DEHYDROGENASE"/>
    <property type="match status" value="1"/>
</dbReference>
<sequence>MDTISEHRVPELEHEDVVVRRGRRSGVPIIVAVHSTERGQAIGGCRFWRYRHWTDGLADALRLSAGMTDKCAAAGMDHGGGKTVVPLPPGHVLDAAGRRDLLHDVGDVIDGLHGRYATGPDVGTTPDDMATIGERTTNVFCRPRELGGSGDSSPHTATGVMVALRALCAHIDGSPALDGRRIGLVGLGHVGTLLARELAAAGATLTVSDTDPARREVAEQLGAEWTSPEQALTAELDVLVPAALGGQLTEDLVPRLRCAAIAGPANNQLAHEGIAELLHARGIIWAPDYLVSAGGILYATATERDRLGHDQAIERVHGIGASLTTILDSAQEERCSQHRATRARIRARLHDREETTK</sequence>
<dbReference type="InterPro" id="IPR016211">
    <property type="entry name" value="Glu/Phe/Leu/Val/Trp_DH_bac/arc"/>
</dbReference>
<keyword evidence="9" id="KW-1185">Reference proteome</keyword>
<proteinExistence type="inferred from homology"/>
<dbReference type="SUPFAM" id="SSF51735">
    <property type="entry name" value="NAD(P)-binding Rossmann-fold domains"/>
    <property type="match status" value="1"/>
</dbReference>
<comment type="caution">
    <text evidence="8">The sequence shown here is derived from an EMBL/GenBank/DDBJ whole genome shotgun (WGS) entry which is preliminary data.</text>
</comment>
<evidence type="ECO:0000313" key="9">
    <source>
        <dbReference type="Proteomes" id="UP000240542"/>
    </source>
</evidence>
<dbReference type="GO" id="GO:0006520">
    <property type="term" value="P:amino acid metabolic process"/>
    <property type="evidence" value="ECO:0007669"/>
    <property type="project" value="InterPro"/>
</dbReference>
<dbReference type="InterPro" id="IPR036291">
    <property type="entry name" value="NAD(P)-bd_dom_sf"/>
</dbReference>
<dbReference type="Pfam" id="PF00208">
    <property type="entry name" value="ELFV_dehydrog"/>
    <property type="match status" value="1"/>
</dbReference>
<accession>A0A2P8DDN7</accession>
<keyword evidence="5" id="KW-0547">Nucleotide-binding</keyword>
<dbReference type="SMR" id="A0A2P8DDN7"/>
<evidence type="ECO:0000256" key="4">
    <source>
        <dbReference type="PIRSR" id="PIRSR000188-1"/>
    </source>
</evidence>
<dbReference type="EMBL" id="PYGA01000015">
    <property type="protein sequence ID" value="PSK95351.1"/>
    <property type="molecule type" value="Genomic_DNA"/>
</dbReference>